<evidence type="ECO:0000256" key="3">
    <source>
        <dbReference type="ARBA" id="ARBA00022553"/>
    </source>
</evidence>
<dbReference type="Gene3D" id="3.40.50.12780">
    <property type="entry name" value="N-terminal domain of ligase-like"/>
    <property type="match status" value="2"/>
</dbReference>
<evidence type="ECO:0000313" key="5">
    <source>
        <dbReference type="EMBL" id="CCH32398.1"/>
    </source>
</evidence>
<dbReference type="GO" id="GO:0005829">
    <property type="term" value="C:cytosol"/>
    <property type="evidence" value="ECO:0007669"/>
    <property type="project" value="TreeGrafter"/>
</dbReference>
<dbReference type="InterPro" id="IPR025110">
    <property type="entry name" value="AMP-bd_C"/>
</dbReference>
<dbReference type="Gene3D" id="3.30.559.30">
    <property type="entry name" value="Nonribosomal peptide synthetase, condensation domain"/>
    <property type="match status" value="2"/>
</dbReference>
<dbReference type="InterPro" id="IPR036736">
    <property type="entry name" value="ACP-like_sf"/>
</dbReference>
<dbReference type="SUPFAM" id="SSF56801">
    <property type="entry name" value="Acetyl-CoA synthetase-like"/>
    <property type="match status" value="2"/>
</dbReference>
<reference evidence="5 6" key="1">
    <citation type="journal article" date="2012" name="BMC Genomics">
        <title>Complete genome sequence of Saccharothrix espanaensis DSM 44229T and comparison to the other completely sequenced Pseudonocardiaceae.</title>
        <authorList>
            <person name="Strobel T."/>
            <person name="Al-Dilaimi A."/>
            <person name="Blom J."/>
            <person name="Gessner A."/>
            <person name="Kalinowski J."/>
            <person name="Luzhetska M."/>
            <person name="Puhler A."/>
            <person name="Szczepanowski R."/>
            <person name="Bechthold A."/>
            <person name="Ruckert C."/>
        </authorList>
    </citation>
    <scope>NUCLEOTIDE SEQUENCE [LARGE SCALE GENOMIC DNA]</scope>
    <source>
        <strain evidence="6">ATCC 51144 / DSM 44229 / JCM 9112 / NBRC 15066 / NRRL 15764</strain>
    </source>
</reference>
<dbReference type="PROSITE" id="PS50075">
    <property type="entry name" value="CARRIER"/>
    <property type="match status" value="1"/>
</dbReference>
<dbReference type="InterPro" id="IPR042099">
    <property type="entry name" value="ANL_N_sf"/>
</dbReference>
<dbReference type="OrthoDB" id="9803968at2"/>
<accession>K0K720</accession>
<dbReference type="Proteomes" id="UP000006281">
    <property type="component" value="Chromosome"/>
</dbReference>
<keyword evidence="6" id="KW-1185">Reference proteome</keyword>
<dbReference type="Pfam" id="PF00668">
    <property type="entry name" value="Condensation"/>
    <property type="match status" value="2"/>
</dbReference>
<dbReference type="InterPro" id="IPR001242">
    <property type="entry name" value="Condensation_dom"/>
</dbReference>
<dbReference type="PROSITE" id="PS00455">
    <property type="entry name" value="AMP_BINDING"/>
    <property type="match status" value="2"/>
</dbReference>
<dbReference type="eggNOG" id="COG1020">
    <property type="taxonomic scope" value="Bacteria"/>
</dbReference>
<evidence type="ECO:0000313" key="6">
    <source>
        <dbReference type="Proteomes" id="UP000006281"/>
    </source>
</evidence>
<dbReference type="Pfam" id="PF00550">
    <property type="entry name" value="PP-binding"/>
    <property type="match status" value="2"/>
</dbReference>
<dbReference type="KEGG" id="sesp:BN6_51320"/>
<dbReference type="GO" id="GO:0043041">
    <property type="term" value="P:amino acid activation for nonribosomal peptide biosynthetic process"/>
    <property type="evidence" value="ECO:0007669"/>
    <property type="project" value="TreeGrafter"/>
</dbReference>
<dbReference type="Pfam" id="PF00501">
    <property type="entry name" value="AMP-binding"/>
    <property type="match status" value="2"/>
</dbReference>
<protein>
    <submittedName>
        <fullName evidence="5">Non-ribosomal peptide synthetase</fullName>
    </submittedName>
</protein>
<comment type="cofactor">
    <cofactor evidence="1">
        <name>pantetheine 4'-phosphate</name>
        <dbReference type="ChEBI" id="CHEBI:47942"/>
    </cofactor>
</comment>
<dbReference type="InterPro" id="IPR020845">
    <property type="entry name" value="AMP-binding_CS"/>
</dbReference>
<sequence>MTESSTSATAESSRGTAGVPLSRGQRLLWNAGRLPGGAVAYNIHVAYALRGPLDADRLAEAVERVYRDNPALHTRFVAGGGTVRQVPALDPHWRVDRPRTAEAELAKCFRREAGREFDLAGGQVFVARLHRVAEEHHVLELTVPHLLADGWSMGLIWDAVRAHYLGEDLPEPDLRHPAEADSEADSDADTDQWVDRLADVDLPDLPVRLQRVGAPDPRSAFGDDVDPATAEAVWRMAEREDVTPFTVLLAAYAVALGRFTGRADVTVSTPYANRRPGYRRAVGYFVSMLPLALTVAEEQTFAQLAASAFAENQWAMDHPDLDLDRLLRALDEDGGRAHNPLQHFVIVWQHGIGGSDLGATRVERVPLHPARVKFPVSLLVTPRGKGFSLQWEFDPDVVAPYAVESLDRVFRQLLHRLTASPDTPIGAVAIDHHEVAPQAFTYTDLRTRWDSTVAAHGHRTALREGGNAVDYRSVDERSDAVAAALQDRGVAPGDFVGLAVRGGIDRAIAVLGVIKAGACYVPLGREWPAGRLRELCARLDVTSAVTGPDDAAPAPGVEAVPVVQPVGRAPEVVERTADSAAYVNFTSGTTGEPKAIVCTDAGVVRLVTDQDFAPLDEDLVMLQAAPADFDAYTLELWGPLLNGGSSVSPAGPLTAAGLRAAVTEHGVNTAWLTSALFNTLVDLDVECFAGLRTLLVGGDVVSPRHVARVHRRHAGLRVVNGYGPTENTTFTSCFPIPRDWPADRPVPIGRPVRGGDVRVWGTDRTPLPPGFVGELVATGAGVARGYHGDHADPSFTNLHTGDGWVRAYRTGDLGYADPDGCLHYLGRRDGQVKVNGRRVELAGLERVLRAHPGVADAAALVGSAGQGQTLVGVVTGDVARDDGRREELARWLRERLPAFQLPDRLVRVEHLPLTANGKVDRRALAELAAEPRDRRPDRPLTPDERALAGIWSELLGDAVDRPDAHFLQLGGNSLLAMSVQALIEERTGARLPVATVLATPVLADLAAALTEALAETRTGAGRTVALEPAGPADGPLPLSREQQRLWFLHQVAPSAAYNIPLRFALPGSVAVDRLADALAGLLRRHRVLRSVVADADGGPVARPVDVADWSPRRIEVSDVDDAVAREAGHVFALDREIPLRAALLTGPDGARHLVLTIHHIAFDGHSLAPLLDELAARYLGQEPAAPRYEFADVVRRQRSPEYAREVAAALDHFAHRLADAPRVTALPGEGDGSGVGVVRLPLSGDLVTGVAELARAQGVSPFAFWLGVVGVVLARLSGEPDQVVAVPVANRDRGEFRSVVGLLTNTVPLRVTVDGRESFGDLVRGLFDRLTEDLAHQSCPLEDLAARLGVTPDRRNPPISQVLFSTASYPPSDAGGQRFEPRPVSPGAAKYPLSISVSTAGDAAEVVLEFDRERYGDGQIASLAAAVEAAVGQFLAAPRRPVADLVLARVEPRHDGDGAGDFAPITEHIARQVEQRPGSTAVHGGTGQDVDYSTLWRRAEAYGAALAARGVGAGSRVAILMRRTDTLPVVLLGVLLSGAAYVPLDPAYPAARLGHVLADSTPDLLITDLPSVPAEVSDRTTVVPVADLVGGPDRWTRAVPRPEDPAYVIYTSGTTGRPKGVVVPHGGLHWLRHWAARTYLPEDLRQVFAGTSVCFDLSVFEIFVTWSLGGGLRLGGTTLDLISGAEGVTLVNTVPSVWEEVLEHRAPPASLRVLNLAGEPLRRTLVDRTGAVAPAVRLYNLYGPTEDTTYSTAALVPLTGTGPVPIGDPLPGTAAYVLDAEGRPVPDGFPGELHLAGRKLAAGYLDQPGLTARRFVADPFGGGVMYRTGDRVRREPDGPLVHLGRLDDQCKVRGFRVEPEEVERVFDEHPWIAEVCVVPREAGTPRARLVAFVAGAGPGPEPAELTAWAADRLPAHLVPSTVVLLDRLPRNPSGKADRAELAARPLPDAEPTGVVAPVGPLETWLVERFAALPGAGQTGAGHTGAALGAGQVGAGQVGAGRIGAGQVGAGRIGATTHFAAVGGDTAAAEALAGEVLRAHGVPLTLRDVLDHPTPRALARLVEQRRAEADDVTTLLI</sequence>
<dbReference type="Gene3D" id="3.30.559.10">
    <property type="entry name" value="Chloramphenicol acetyltransferase-like domain"/>
    <property type="match status" value="2"/>
</dbReference>
<dbReference type="InterPro" id="IPR023213">
    <property type="entry name" value="CAT-like_dom_sf"/>
</dbReference>
<feature type="domain" description="Carrier" evidence="4">
    <location>
        <begin position="938"/>
        <end position="1013"/>
    </location>
</feature>
<dbReference type="RefSeq" id="WP_015102510.1">
    <property type="nucleotide sequence ID" value="NC_019673.1"/>
</dbReference>
<keyword evidence="2" id="KW-0596">Phosphopantetheine</keyword>
<dbReference type="GO" id="GO:0009239">
    <property type="term" value="P:enterobactin biosynthetic process"/>
    <property type="evidence" value="ECO:0007669"/>
    <property type="project" value="TreeGrafter"/>
</dbReference>
<organism evidence="5 6">
    <name type="scientific">Saccharothrix espanaensis (strain ATCC 51144 / DSM 44229 / JCM 9112 / NBRC 15066 / NRRL 15764)</name>
    <dbReference type="NCBI Taxonomy" id="1179773"/>
    <lineage>
        <taxon>Bacteria</taxon>
        <taxon>Bacillati</taxon>
        <taxon>Actinomycetota</taxon>
        <taxon>Actinomycetes</taxon>
        <taxon>Pseudonocardiales</taxon>
        <taxon>Pseudonocardiaceae</taxon>
        <taxon>Saccharothrix</taxon>
    </lineage>
</organism>
<dbReference type="NCBIfam" id="TIGR01733">
    <property type="entry name" value="AA-adenyl-dom"/>
    <property type="match status" value="1"/>
</dbReference>
<dbReference type="Gene3D" id="1.10.1200.10">
    <property type="entry name" value="ACP-like"/>
    <property type="match status" value="2"/>
</dbReference>
<dbReference type="InterPro" id="IPR020806">
    <property type="entry name" value="PKS_PP-bd"/>
</dbReference>
<dbReference type="GO" id="GO:0009366">
    <property type="term" value="C:enterobactin synthetase complex"/>
    <property type="evidence" value="ECO:0007669"/>
    <property type="project" value="TreeGrafter"/>
</dbReference>
<dbReference type="SMART" id="SM00823">
    <property type="entry name" value="PKS_PP"/>
    <property type="match status" value="2"/>
</dbReference>
<keyword evidence="3" id="KW-0597">Phosphoprotein</keyword>
<dbReference type="GO" id="GO:0047527">
    <property type="term" value="F:2,3-dihydroxybenzoate-serine ligase activity"/>
    <property type="evidence" value="ECO:0007669"/>
    <property type="project" value="TreeGrafter"/>
</dbReference>
<dbReference type="InterPro" id="IPR000873">
    <property type="entry name" value="AMP-dep_synth/lig_dom"/>
</dbReference>
<dbReference type="PANTHER" id="PTHR45527:SF1">
    <property type="entry name" value="FATTY ACID SYNTHASE"/>
    <property type="match status" value="1"/>
</dbReference>
<dbReference type="PANTHER" id="PTHR45527">
    <property type="entry name" value="NONRIBOSOMAL PEPTIDE SYNTHETASE"/>
    <property type="match status" value="1"/>
</dbReference>
<dbReference type="Pfam" id="PF13193">
    <property type="entry name" value="AMP-binding_C"/>
    <property type="match status" value="2"/>
</dbReference>
<dbReference type="GO" id="GO:0031177">
    <property type="term" value="F:phosphopantetheine binding"/>
    <property type="evidence" value="ECO:0007669"/>
    <property type="project" value="InterPro"/>
</dbReference>
<dbReference type="BioCyc" id="SESP1179773:BN6_RS24835-MONOMER"/>
<dbReference type="PATRIC" id="fig|1179773.3.peg.5158"/>
<evidence type="ECO:0000256" key="1">
    <source>
        <dbReference type="ARBA" id="ARBA00001957"/>
    </source>
</evidence>
<dbReference type="InterPro" id="IPR045851">
    <property type="entry name" value="AMP-bd_C_sf"/>
</dbReference>
<gene>
    <name evidence="5" type="primary">nrps12-1</name>
    <name evidence="5" type="ordered locus">BN6_51320</name>
</gene>
<dbReference type="STRING" id="1179773.BN6_51320"/>
<evidence type="ECO:0000256" key="2">
    <source>
        <dbReference type="ARBA" id="ARBA00022450"/>
    </source>
</evidence>
<dbReference type="SUPFAM" id="SSF47336">
    <property type="entry name" value="ACP-like"/>
    <property type="match status" value="2"/>
</dbReference>
<dbReference type="EMBL" id="HE804045">
    <property type="protein sequence ID" value="CCH32398.1"/>
    <property type="molecule type" value="Genomic_DNA"/>
</dbReference>
<proteinExistence type="predicted"/>
<dbReference type="GO" id="GO:0008610">
    <property type="term" value="P:lipid biosynthetic process"/>
    <property type="evidence" value="ECO:0007669"/>
    <property type="project" value="UniProtKB-ARBA"/>
</dbReference>
<dbReference type="InterPro" id="IPR009081">
    <property type="entry name" value="PP-bd_ACP"/>
</dbReference>
<dbReference type="HOGENOM" id="CLU_000022_0_12_11"/>
<dbReference type="SUPFAM" id="SSF52777">
    <property type="entry name" value="CoA-dependent acyltransferases"/>
    <property type="match status" value="4"/>
</dbReference>
<dbReference type="InterPro" id="IPR010071">
    <property type="entry name" value="AA_adenyl_dom"/>
</dbReference>
<name>K0K720_SACES</name>
<dbReference type="Gene3D" id="3.30.300.30">
    <property type="match status" value="2"/>
</dbReference>
<evidence type="ECO:0000259" key="4">
    <source>
        <dbReference type="PROSITE" id="PS50075"/>
    </source>
</evidence>